<feature type="region of interest" description="Disordered" evidence="1">
    <location>
        <begin position="87"/>
        <end position="136"/>
    </location>
</feature>
<accession>A0A1G7GB46</accession>
<protein>
    <submittedName>
        <fullName evidence="2">Divergent polysaccharide deacetylase</fullName>
    </submittedName>
</protein>
<dbReference type="RefSeq" id="WP_074640653.1">
    <property type="nucleotide sequence ID" value="NZ_FNBL01000001.1"/>
</dbReference>
<dbReference type="InterPro" id="IPR006837">
    <property type="entry name" value="Divergent_DAC"/>
</dbReference>
<feature type="region of interest" description="Disordered" evidence="1">
    <location>
        <begin position="169"/>
        <end position="189"/>
    </location>
</feature>
<evidence type="ECO:0000256" key="1">
    <source>
        <dbReference type="SAM" id="MobiDB-lite"/>
    </source>
</evidence>
<name>A0A1G7GB46_9RHOB</name>
<dbReference type="AlphaFoldDB" id="A0A1G7GB46"/>
<dbReference type="Proteomes" id="UP000182284">
    <property type="component" value="Unassembled WGS sequence"/>
</dbReference>
<gene>
    <name evidence="2" type="ORF">SAMN04488117_101481</name>
</gene>
<feature type="compositionally biased region" description="Polar residues" evidence="1">
    <location>
        <begin position="218"/>
        <end position="229"/>
    </location>
</feature>
<dbReference type="InterPro" id="IPR011330">
    <property type="entry name" value="Glyco_hydro/deAcase_b/a-brl"/>
</dbReference>
<organism evidence="2 3">
    <name type="scientific">Celeribacter baekdonensis</name>
    <dbReference type="NCBI Taxonomy" id="875171"/>
    <lineage>
        <taxon>Bacteria</taxon>
        <taxon>Pseudomonadati</taxon>
        <taxon>Pseudomonadota</taxon>
        <taxon>Alphaproteobacteria</taxon>
        <taxon>Rhodobacterales</taxon>
        <taxon>Roseobacteraceae</taxon>
        <taxon>Celeribacter</taxon>
    </lineage>
</organism>
<dbReference type="GO" id="GO:0005975">
    <property type="term" value="P:carbohydrate metabolic process"/>
    <property type="evidence" value="ECO:0007669"/>
    <property type="project" value="InterPro"/>
</dbReference>
<feature type="region of interest" description="Disordered" evidence="1">
    <location>
        <begin position="42"/>
        <end position="75"/>
    </location>
</feature>
<evidence type="ECO:0000313" key="3">
    <source>
        <dbReference type="Proteomes" id="UP000182284"/>
    </source>
</evidence>
<evidence type="ECO:0000313" key="2">
    <source>
        <dbReference type="EMBL" id="SDE85352.1"/>
    </source>
</evidence>
<proteinExistence type="predicted"/>
<reference evidence="2 3" key="1">
    <citation type="submission" date="2016-10" db="EMBL/GenBank/DDBJ databases">
        <authorList>
            <person name="de Groot N.N."/>
        </authorList>
    </citation>
    <scope>NUCLEOTIDE SEQUENCE [LARGE SCALE GENOMIC DNA]</scope>
    <source>
        <strain evidence="2 3">DSM 27375</strain>
    </source>
</reference>
<dbReference type="SUPFAM" id="SSF88713">
    <property type="entry name" value="Glycoside hydrolase/deacetylase"/>
    <property type="match status" value="1"/>
</dbReference>
<feature type="region of interest" description="Disordered" evidence="1">
    <location>
        <begin position="205"/>
        <end position="237"/>
    </location>
</feature>
<feature type="compositionally biased region" description="Low complexity" evidence="1">
    <location>
        <begin position="101"/>
        <end position="124"/>
    </location>
</feature>
<dbReference type="CDD" id="cd10936">
    <property type="entry name" value="CE4_DAC2"/>
    <property type="match status" value="1"/>
</dbReference>
<dbReference type="Gene3D" id="3.20.20.370">
    <property type="entry name" value="Glycoside hydrolase/deacetylase"/>
    <property type="match status" value="1"/>
</dbReference>
<dbReference type="EMBL" id="FNBL01000001">
    <property type="protein sequence ID" value="SDE85352.1"/>
    <property type="molecule type" value="Genomic_DNA"/>
</dbReference>
<feature type="compositionally biased region" description="Low complexity" evidence="1">
    <location>
        <begin position="49"/>
        <end position="72"/>
    </location>
</feature>
<dbReference type="Pfam" id="PF04748">
    <property type="entry name" value="Polysacc_deac_2"/>
    <property type="match status" value="1"/>
</dbReference>
<sequence>MGRGIFTGLIWGGVVGFGILTVANEIVAPVTLDVTPVASTPMASPPAAPASAETQVIPEGTTETTPALTTAPEGEEAPEIAADMAAADPNRSGTQPDVRTPEGQETPPETETAAAAAPEISAPTGPHSAPDETMEKTAKAPVIEPVLTPPQGLAPEAETPDALPFAVENAPLPTPEGSDVAPERTEMPDSTSIDTALMEAAPEAPVLSGPAPKAMPGTSETGMPQTTDPLSEPQATIRPGEKVGSFTEREDARKSVRLPSIAAEPNADGAAPMVLADDLPALVAYSADYAGTPAGPMMSIVLVDIAVLGPNDPILSKLPFPVTFAVDAVAARAGDRAKTYRDKGLEVMAMVSLPEGGTPQDASVTLQQAAELVPVSIGFLDVPSGTFQSSRTIAAQVVATAQDSGRGILTFPRGLNALEQEAQRADAPAALVFRDFDGRGQDIAAIKRFLDQAAFRANIDEKIVLLGRSKPETIQALAEWSLGNRAAAVSIVPLSYLLTH</sequence>